<sequence>MEEWVDCWSQRRARLLAFLGAVLCLQTRFSSFPLIPFSSVCFGGEMEVPCRPITICKVSLQLSFLDDTGHPPSSYHTRTDLLLRSSAAGQALPTRRRKKLIEHRTGPGDPKARGEGEGCGWAPLA</sequence>
<reference evidence="2 3" key="1">
    <citation type="submission" date="2024-04" db="EMBL/GenBank/DDBJ databases">
        <title>Phyllosticta paracitricarpa is synonymous to the EU quarantine fungus P. citricarpa based on phylogenomic analyses.</title>
        <authorList>
            <consortium name="Lawrence Berkeley National Laboratory"/>
            <person name="Van ingen-buijs V.A."/>
            <person name="Van westerhoven A.C."/>
            <person name="Haridas S."/>
            <person name="Skiadas P."/>
            <person name="Martin F."/>
            <person name="Groenewald J.Z."/>
            <person name="Crous P.W."/>
            <person name="Seidl M.F."/>
        </authorList>
    </citation>
    <scope>NUCLEOTIDE SEQUENCE [LARGE SCALE GENOMIC DNA]</scope>
    <source>
        <strain evidence="2 3">CPC 17464</strain>
    </source>
</reference>
<feature type="compositionally biased region" description="Basic and acidic residues" evidence="1">
    <location>
        <begin position="102"/>
        <end position="116"/>
    </location>
</feature>
<protein>
    <submittedName>
        <fullName evidence="2">Uncharacterized protein</fullName>
    </submittedName>
</protein>
<dbReference type="RefSeq" id="XP_066658551.1">
    <property type="nucleotide sequence ID" value="XM_066794468.1"/>
</dbReference>
<name>A0ABR1M3U4_9PEZI</name>
<proteinExistence type="predicted"/>
<comment type="caution">
    <text evidence="2">The sequence shown here is derived from an EMBL/GenBank/DDBJ whole genome shotgun (WGS) entry which is preliminary data.</text>
</comment>
<gene>
    <name evidence="2" type="ORF">J3D65DRAFT_207739</name>
</gene>
<evidence type="ECO:0000256" key="1">
    <source>
        <dbReference type="SAM" id="MobiDB-lite"/>
    </source>
</evidence>
<organism evidence="2 3">
    <name type="scientific">Phyllosticta citribraziliensis</name>
    <dbReference type="NCBI Taxonomy" id="989973"/>
    <lineage>
        <taxon>Eukaryota</taxon>
        <taxon>Fungi</taxon>
        <taxon>Dikarya</taxon>
        <taxon>Ascomycota</taxon>
        <taxon>Pezizomycotina</taxon>
        <taxon>Dothideomycetes</taxon>
        <taxon>Dothideomycetes incertae sedis</taxon>
        <taxon>Botryosphaeriales</taxon>
        <taxon>Phyllostictaceae</taxon>
        <taxon>Phyllosticta</taxon>
    </lineage>
</organism>
<feature type="region of interest" description="Disordered" evidence="1">
    <location>
        <begin position="92"/>
        <end position="125"/>
    </location>
</feature>
<dbReference type="Proteomes" id="UP001360953">
    <property type="component" value="Unassembled WGS sequence"/>
</dbReference>
<dbReference type="GeneID" id="92027374"/>
<accession>A0ABR1M3U4</accession>
<dbReference type="EMBL" id="JBBPEH010000002">
    <property type="protein sequence ID" value="KAK7542258.1"/>
    <property type="molecule type" value="Genomic_DNA"/>
</dbReference>
<evidence type="ECO:0000313" key="3">
    <source>
        <dbReference type="Proteomes" id="UP001360953"/>
    </source>
</evidence>
<evidence type="ECO:0000313" key="2">
    <source>
        <dbReference type="EMBL" id="KAK7542258.1"/>
    </source>
</evidence>
<keyword evidence="3" id="KW-1185">Reference proteome</keyword>